<protein>
    <submittedName>
        <fullName evidence="1">Uncharacterized protein</fullName>
    </submittedName>
</protein>
<gene>
    <name evidence="1" type="ORF">DRB17_17985</name>
</gene>
<reference evidence="1 2" key="1">
    <citation type="submission" date="2018-07" db="EMBL/GenBank/DDBJ databases">
        <title>Venubactetium sediminum gen. nov., sp. nov., isolated from a marine solar saltern.</title>
        <authorList>
            <person name="Wang S."/>
        </authorList>
    </citation>
    <scope>NUCLEOTIDE SEQUENCE [LARGE SCALE GENOMIC DNA]</scope>
    <source>
        <strain evidence="1 2">WD2A32</strain>
    </source>
</reference>
<name>A0A369T590_9PROT</name>
<evidence type="ECO:0000313" key="2">
    <source>
        <dbReference type="Proteomes" id="UP000253941"/>
    </source>
</evidence>
<sequence>MHPLHLLDDEDMALIRLWDAWRGGGQGPGHLPAAGGMLDQPAATMESLHLMAATAARMRRNRKDN</sequence>
<organism evidence="1 2">
    <name type="scientific">Ferruginivarius sediminum</name>
    <dbReference type="NCBI Taxonomy" id="2661937"/>
    <lineage>
        <taxon>Bacteria</taxon>
        <taxon>Pseudomonadati</taxon>
        <taxon>Pseudomonadota</taxon>
        <taxon>Alphaproteobacteria</taxon>
        <taxon>Rhodospirillales</taxon>
        <taxon>Rhodospirillaceae</taxon>
        <taxon>Ferruginivarius</taxon>
    </lineage>
</organism>
<dbReference type="AlphaFoldDB" id="A0A369T590"/>
<proteinExistence type="predicted"/>
<keyword evidence="2" id="KW-1185">Reference proteome</keyword>
<dbReference type="RefSeq" id="WP_114583614.1">
    <property type="nucleotide sequence ID" value="NZ_QPMH01000026.1"/>
</dbReference>
<accession>A0A369T590</accession>
<dbReference type="EMBL" id="QPMH01000026">
    <property type="protein sequence ID" value="RDD60489.1"/>
    <property type="molecule type" value="Genomic_DNA"/>
</dbReference>
<evidence type="ECO:0000313" key="1">
    <source>
        <dbReference type="EMBL" id="RDD60489.1"/>
    </source>
</evidence>
<dbReference type="Proteomes" id="UP000253941">
    <property type="component" value="Unassembled WGS sequence"/>
</dbReference>
<comment type="caution">
    <text evidence="1">The sequence shown here is derived from an EMBL/GenBank/DDBJ whole genome shotgun (WGS) entry which is preliminary data.</text>
</comment>